<dbReference type="EMBL" id="VYZS01063207">
    <property type="protein sequence ID" value="NXS09858.1"/>
    <property type="molecule type" value="Genomic_DNA"/>
</dbReference>
<evidence type="ECO:0000256" key="1">
    <source>
        <dbReference type="SAM" id="MobiDB-lite"/>
    </source>
</evidence>
<feature type="region of interest" description="Disordered" evidence="1">
    <location>
        <begin position="19"/>
        <end position="53"/>
    </location>
</feature>
<feature type="region of interest" description="Disordered" evidence="1">
    <location>
        <begin position="255"/>
        <end position="292"/>
    </location>
</feature>
<dbReference type="AlphaFoldDB" id="A0A7L2RLI6"/>
<accession>A0A7L2RLI6</accession>
<evidence type="ECO:0000313" key="3">
    <source>
        <dbReference type="Proteomes" id="UP000560066"/>
    </source>
</evidence>
<feature type="region of interest" description="Disordered" evidence="1">
    <location>
        <begin position="580"/>
        <end position="620"/>
    </location>
</feature>
<name>A0A7L2RLI6_9PASS</name>
<feature type="region of interest" description="Disordered" evidence="1">
    <location>
        <begin position="120"/>
        <end position="163"/>
    </location>
</feature>
<feature type="compositionally biased region" description="Low complexity" evidence="1">
    <location>
        <begin position="322"/>
        <end position="338"/>
    </location>
</feature>
<evidence type="ECO:0000313" key="2">
    <source>
        <dbReference type="EMBL" id="NXS09858.1"/>
    </source>
</evidence>
<feature type="region of interest" description="Disordered" evidence="1">
    <location>
        <begin position="322"/>
        <end position="380"/>
    </location>
</feature>
<feature type="non-terminal residue" evidence="2">
    <location>
        <position position="679"/>
    </location>
</feature>
<reference evidence="2 3" key="1">
    <citation type="submission" date="2019-09" db="EMBL/GenBank/DDBJ databases">
        <title>Bird 10,000 Genomes (B10K) Project - Family phase.</title>
        <authorList>
            <person name="Zhang G."/>
        </authorList>
    </citation>
    <scope>NUCLEOTIDE SEQUENCE [LARGE SCALE GENOMIC DNA]</scope>
    <source>
        <strain evidence="2">B10K-DU-002-79</strain>
    </source>
</reference>
<proteinExistence type="predicted"/>
<gene>
    <name evidence="2" type="primary">Zgrf1</name>
    <name evidence="2" type="ORF">NEOCOR_R03146</name>
</gene>
<dbReference type="OrthoDB" id="6513042at2759"/>
<organism evidence="2 3">
    <name type="scientific">Neodrepanis coruscans</name>
    <name type="common">wattled asity</name>
    <dbReference type="NCBI Taxonomy" id="254563"/>
    <lineage>
        <taxon>Eukaryota</taxon>
        <taxon>Metazoa</taxon>
        <taxon>Chordata</taxon>
        <taxon>Craniata</taxon>
        <taxon>Vertebrata</taxon>
        <taxon>Euteleostomi</taxon>
        <taxon>Archelosauria</taxon>
        <taxon>Archosauria</taxon>
        <taxon>Dinosauria</taxon>
        <taxon>Saurischia</taxon>
        <taxon>Theropoda</taxon>
        <taxon>Coelurosauria</taxon>
        <taxon>Aves</taxon>
        <taxon>Neognathae</taxon>
        <taxon>Neoaves</taxon>
        <taxon>Telluraves</taxon>
        <taxon>Australaves</taxon>
        <taxon>Passeriformes</taxon>
        <taxon>Philepittidae</taxon>
        <taxon>Neodrepanis</taxon>
    </lineage>
</organism>
<feature type="compositionally biased region" description="Basic and acidic residues" evidence="1">
    <location>
        <begin position="261"/>
        <end position="277"/>
    </location>
</feature>
<comment type="caution">
    <text evidence="2">The sequence shown here is derived from an EMBL/GenBank/DDBJ whole genome shotgun (WGS) entry which is preliminary data.</text>
</comment>
<dbReference type="Proteomes" id="UP000560066">
    <property type="component" value="Unassembled WGS sequence"/>
</dbReference>
<feature type="non-terminal residue" evidence="2">
    <location>
        <position position="1"/>
    </location>
</feature>
<feature type="compositionally biased region" description="Basic and acidic residues" evidence="1">
    <location>
        <begin position="128"/>
        <end position="138"/>
    </location>
</feature>
<sequence>QVAAGDNLESERYLITVEAAKTSENPVGDQPRRAETPAGDRNGGKPALLPPRHLPVGLKRKFTGFQGPRQVGKKAPAVEGEAEAALLPLSQQGQGAFPSKFYASSPLFSTVLTKEAEVDPSTGFQGSEEWRGSDREHVSVSSLLSAPPADRCEGAEQQSSAQSVVKAGPPFLTGQTGPRAVSHNIRSTAQIIALLKAKPAEGHREQRAAATDCLSRLQAAGNADLCDKNSFVTAPPAFLGWFGPAKEIAPNIQHLPFPKGTVKDKKDWDAEMPRDSAEQSGDEEATGERRDQKVNNLSQVLQDLCNTKSCFLPKCTLSRMSDSQSVPSSGGISPSASPATFETSPCGYREHSGTQDLREDSPVKMQGELQPRQDSEGVPGDLELCRDVALPEAGIGEDVAQSAAQGPHSCCEGETQSRNELECSTLEKEKEGNDCTGGVLSELCENSVRDVRRAASQTRTEVEFSGDRCNIREIHGSPLSIEGTSSEEDLDGSAALTISGSSLIGNQLPALLSGGTNVKECHPGTSGFEATGRISGVSPLRVISAMDKSTKGVAHLGCRESPDVGSGHLWGMRSDDIKPGSPLLALSQKSDLGRHYSSPGERATGETEFENAESTDASPEACKGARVGVDCLECPAVAGNSSGLPDLVNNIALLRALTQHSTALESLQKMEENSSTFCE</sequence>
<protein>
    <submittedName>
        <fullName evidence="2">ZGRF1 protein</fullName>
    </submittedName>
</protein>
<keyword evidence="3" id="KW-1185">Reference proteome</keyword>
<feature type="compositionally biased region" description="Basic and acidic residues" evidence="1">
    <location>
        <begin position="348"/>
        <end position="362"/>
    </location>
</feature>